<organism evidence="5 6">
    <name type="scientific">Novosphingobium arvoryzae</name>
    <dbReference type="NCBI Taxonomy" id="1256514"/>
    <lineage>
        <taxon>Bacteria</taxon>
        <taxon>Pseudomonadati</taxon>
        <taxon>Pseudomonadota</taxon>
        <taxon>Alphaproteobacteria</taxon>
        <taxon>Sphingomonadales</taxon>
        <taxon>Sphingomonadaceae</taxon>
        <taxon>Novosphingobium</taxon>
    </lineage>
</organism>
<sequence length="165" mass="17544">MRNGLLIFLMALLAACQTTPSKPAFSARQVALLTEQGFKPVGENFELDIADRLLFEVDKADLMPEMAATLDKLTRSLTSVGINGATVEGHTDSTGSAEYNQQLSERRAATVKAAMVAGGLPEAAVRPMGMGETDPIADNATEEGRAENRRVVIVVTPADAIAIRD</sequence>
<reference evidence="5" key="2">
    <citation type="submission" date="2020-09" db="EMBL/GenBank/DDBJ databases">
        <authorList>
            <person name="Sun Q."/>
            <person name="Kim S."/>
        </authorList>
    </citation>
    <scope>NUCLEOTIDE SEQUENCE</scope>
    <source>
        <strain evidence="5">KCTC 32422</strain>
    </source>
</reference>
<dbReference type="InterPro" id="IPR006665">
    <property type="entry name" value="OmpA-like"/>
</dbReference>
<dbReference type="EMBL" id="BMZD01000005">
    <property type="protein sequence ID" value="GHA01496.1"/>
    <property type="molecule type" value="Genomic_DNA"/>
</dbReference>
<dbReference type="PRINTS" id="PR01021">
    <property type="entry name" value="OMPADOMAIN"/>
</dbReference>
<keyword evidence="2 3" id="KW-0472">Membrane</keyword>
<dbReference type="GO" id="GO:0009279">
    <property type="term" value="C:cell outer membrane"/>
    <property type="evidence" value="ECO:0007669"/>
    <property type="project" value="UniProtKB-SubCell"/>
</dbReference>
<dbReference type="PANTHER" id="PTHR30329:SF17">
    <property type="entry name" value="LIPOPROTEIN YFIB-RELATED"/>
    <property type="match status" value="1"/>
</dbReference>
<comment type="subcellular location">
    <subcellularLocation>
        <location evidence="1">Cell outer membrane</location>
    </subcellularLocation>
</comment>
<evidence type="ECO:0000256" key="1">
    <source>
        <dbReference type="ARBA" id="ARBA00004442"/>
    </source>
</evidence>
<dbReference type="PRINTS" id="PR01023">
    <property type="entry name" value="NAFLGMOTY"/>
</dbReference>
<evidence type="ECO:0000313" key="6">
    <source>
        <dbReference type="Proteomes" id="UP000634139"/>
    </source>
</evidence>
<dbReference type="PROSITE" id="PS01068">
    <property type="entry name" value="OMPA_1"/>
    <property type="match status" value="1"/>
</dbReference>
<proteinExistence type="predicted"/>
<keyword evidence="6" id="KW-1185">Reference proteome</keyword>
<dbReference type="CDD" id="cd07185">
    <property type="entry name" value="OmpA_C-like"/>
    <property type="match status" value="1"/>
</dbReference>
<dbReference type="RefSeq" id="WP_189541625.1">
    <property type="nucleotide sequence ID" value="NZ_BMZD01000005.1"/>
</dbReference>
<dbReference type="PANTHER" id="PTHR30329">
    <property type="entry name" value="STATOR ELEMENT OF FLAGELLAR MOTOR COMPLEX"/>
    <property type="match status" value="1"/>
</dbReference>
<gene>
    <name evidence="5" type="ORF">GCM10011617_22800</name>
</gene>
<dbReference type="AlphaFoldDB" id="A0A918VJN2"/>
<dbReference type="PROSITE" id="PS51123">
    <property type="entry name" value="OMPA_2"/>
    <property type="match status" value="1"/>
</dbReference>
<name>A0A918VJN2_9SPHN</name>
<dbReference type="Gene3D" id="3.30.1330.60">
    <property type="entry name" value="OmpA-like domain"/>
    <property type="match status" value="1"/>
</dbReference>
<accession>A0A918VJN2</accession>
<dbReference type="Proteomes" id="UP000634139">
    <property type="component" value="Unassembled WGS sequence"/>
</dbReference>
<dbReference type="Pfam" id="PF00691">
    <property type="entry name" value="OmpA"/>
    <property type="match status" value="1"/>
</dbReference>
<dbReference type="PROSITE" id="PS51257">
    <property type="entry name" value="PROKAR_LIPOPROTEIN"/>
    <property type="match status" value="1"/>
</dbReference>
<dbReference type="InterPro" id="IPR006664">
    <property type="entry name" value="OMP_bac"/>
</dbReference>
<reference evidence="5" key="1">
    <citation type="journal article" date="2014" name="Int. J. Syst. Evol. Microbiol.">
        <title>Complete genome sequence of Corynebacterium casei LMG S-19264T (=DSM 44701T), isolated from a smear-ripened cheese.</title>
        <authorList>
            <consortium name="US DOE Joint Genome Institute (JGI-PGF)"/>
            <person name="Walter F."/>
            <person name="Albersmeier A."/>
            <person name="Kalinowski J."/>
            <person name="Ruckert C."/>
        </authorList>
    </citation>
    <scope>NUCLEOTIDE SEQUENCE</scope>
    <source>
        <strain evidence="5">KCTC 32422</strain>
    </source>
</reference>
<comment type="caution">
    <text evidence="5">The sequence shown here is derived from an EMBL/GenBank/DDBJ whole genome shotgun (WGS) entry which is preliminary data.</text>
</comment>
<feature type="domain" description="OmpA-like" evidence="4">
    <location>
        <begin position="41"/>
        <end position="159"/>
    </location>
</feature>
<dbReference type="InterPro" id="IPR050330">
    <property type="entry name" value="Bact_OuterMem_StrucFunc"/>
</dbReference>
<evidence type="ECO:0000259" key="4">
    <source>
        <dbReference type="PROSITE" id="PS51123"/>
    </source>
</evidence>
<dbReference type="InterPro" id="IPR036737">
    <property type="entry name" value="OmpA-like_sf"/>
</dbReference>
<protein>
    <submittedName>
        <fullName evidence="5">Cell envelope biogenesis protein OmpA</fullName>
    </submittedName>
</protein>
<dbReference type="SUPFAM" id="SSF103088">
    <property type="entry name" value="OmpA-like"/>
    <property type="match status" value="1"/>
</dbReference>
<evidence type="ECO:0000256" key="3">
    <source>
        <dbReference type="PROSITE-ProRule" id="PRU00473"/>
    </source>
</evidence>
<evidence type="ECO:0000256" key="2">
    <source>
        <dbReference type="ARBA" id="ARBA00023136"/>
    </source>
</evidence>
<dbReference type="InterPro" id="IPR006690">
    <property type="entry name" value="OMPA-like_CS"/>
</dbReference>
<evidence type="ECO:0000313" key="5">
    <source>
        <dbReference type="EMBL" id="GHA01496.1"/>
    </source>
</evidence>